<dbReference type="RefSeq" id="WP_264983031.1">
    <property type="nucleotide sequence ID" value="NZ_AP026708.1"/>
</dbReference>
<keyword evidence="9" id="KW-1185">Reference proteome</keyword>
<feature type="domain" description="Response regulatory" evidence="7">
    <location>
        <begin position="400"/>
        <end position="516"/>
    </location>
</feature>
<dbReference type="SUPFAM" id="SSF47384">
    <property type="entry name" value="Homodimeric domain of signal transducing histidine kinase"/>
    <property type="match status" value="1"/>
</dbReference>
<dbReference type="PANTHER" id="PTHR45339">
    <property type="entry name" value="HYBRID SIGNAL TRANSDUCTION HISTIDINE KINASE J"/>
    <property type="match status" value="1"/>
</dbReference>
<accession>A0ABM8ANK9</accession>
<dbReference type="SUPFAM" id="SSF55874">
    <property type="entry name" value="ATPase domain of HSP90 chaperone/DNA topoisomerase II/histidine kinase"/>
    <property type="match status" value="1"/>
</dbReference>
<dbReference type="Pfam" id="PF00512">
    <property type="entry name" value="HisKA"/>
    <property type="match status" value="1"/>
</dbReference>
<dbReference type="SUPFAM" id="SSF52172">
    <property type="entry name" value="CheY-like"/>
    <property type="match status" value="2"/>
</dbReference>
<dbReference type="Gene3D" id="1.10.287.130">
    <property type="match status" value="1"/>
</dbReference>
<evidence type="ECO:0000256" key="2">
    <source>
        <dbReference type="ARBA" id="ARBA00012438"/>
    </source>
</evidence>
<proteinExistence type="predicted"/>
<dbReference type="InterPro" id="IPR001789">
    <property type="entry name" value="Sig_transdc_resp-reg_receiver"/>
</dbReference>
<name>A0ABM8ANK9_9BACT</name>
<feature type="domain" description="Signal transduction histidine kinase dimerisation/phosphoacceptor" evidence="6">
    <location>
        <begin position="142"/>
        <end position="207"/>
    </location>
</feature>
<keyword evidence="8" id="KW-0808">Transferase</keyword>
<protein>
    <recommendedName>
        <fullName evidence="2">histidine kinase</fullName>
        <ecNumber evidence="2">2.7.13.3</ecNumber>
    </recommendedName>
</protein>
<dbReference type="InterPro" id="IPR036097">
    <property type="entry name" value="HisK_dim/P_sf"/>
</dbReference>
<keyword evidence="4" id="KW-0902">Two-component regulatory system</keyword>
<dbReference type="SMART" id="SM00388">
    <property type="entry name" value="HisKA"/>
    <property type="match status" value="1"/>
</dbReference>
<sequence>MANRKILIVGDDDAVRQDMRAAVERGGYEVAGVASAGADALLQVDTLHPDLVLMDRRLEGEMDGFEAAGEIRRRFDVPVICLTVAEDAASRNWAEEAGPLSCLLKPVIHTELRNAVEVGLYTHRMERELRRARQAAEGADRAKTAFLATVSHELRTPMNGVLGMTELLLMSDMEEPYRENVQLIKDSAMGLLSVLNQILDYSKLETSDFKIRMTDFRFEDLVVGVLSRYNRAAKAKGISLGYSLAPAIPIWLRGDLAKLRQILGNLVNNAVKFTRSGQILVDITPMDNGDGLQPSTGGEKVFVQMLVQDSGIGIPKDKMNEIFESFSLAQDHLLHTTGALGLGLAIVSRLTTALGGTVTCSSVEGRGSTFSVCVPLEHSSYETLAPSEAVMGGDSPIRGARILVVEDDLVNQRYIVRLLEKMGCTVTLAEDGLEAVEVLKAERFDVVFMDVEMPRMNGIETTRAIRSRETGCLDPRVPIVALTAHAMWGDEQRCIHAGMDDYVSKPVEIDTMAAIIQSILASRQPSQGSSHSAA</sequence>
<keyword evidence="8" id="KW-0418">Kinase</keyword>
<comment type="catalytic activity">
    <reaction evidence="1">
        <text>ATP + protein L-histidine = ADP + protein N-phospho-L-histidine.</text>
        <dbReference type="EC" id="2.7.13.3"/>
    </reaction>
</comment>
<evidence type="ECO:0000313" key="9">
    <source>
        <dbReference type="Proteomes" id="UP001061361"/>
    </source>
</evidence>
<dbReference type="InterPro" id="IPR011006">
    <property type="entry name" value="CheY-like_superfamily"/>
</dbReference>
<dbReference type="CDD" id="cd17546">
    <property type="entry name" value="REC_hyHK_CKI1_RcsC-like"/>
    <property type="match status" value="1"/>
</dbReference>
<dbReference type="InterPro" id="IPR004358">
    <property type="entry name" value="Sig_transdc_His_kin-like_C"/>
</dbReference>
<feature type="domain" description="Histidine kinase/HSP90-like ATPase" evidence="5">
    <location>
        <begin position="254"/>
        <end position="378"/>
    </location>
</feature>
<keyword evidence="3" id="KW-0597">Phosphoprotein</keyword>
<dbReference type="InterPro" id="IPR003594">
    <property type="entry name" value="HATPase_dom"/>
</dbReference>
<evidence type="ECO:0000256" key="4">
    <source>
        <dbReference type="ARBA" id="ARBA00023012"/>
    </source>
</evidence>
<organism evidence="8 9">
    <name type="scientific">Pseudodesulfovibrio portus</name>
    <dbReference type="NCBI Taxonomy" id="231439"/>
    <lineage>
        <taxon>Bacteria</taxon>
        <taxon>Pseudomonadati</taxon>
        <taxon>Thermodesulfobacteriota</taxon>
        <taxon>Desulfovibrionia</taxon>
        <taxon>Desulfovibrionales</taxon>
        <taxon>Desulfovibrionaceae</taxon>
    </lineage>
</organism>
<dbReference type="GO" id="GO:0016301">
    <property type="term" value="F:kinase activity"/>
    <property type="evidence" value="ECO:0007669"/>
    <property type="project" value="UniProtKB-KW"/>
</dbReference>
<dbReference type="SMART" id="SM00448">
    <property type="entry name" value="REC"/>
    <property type="match status" value="2"/>
</dbReference>
<dbReference type="Gene3D" id="3.30.565.10">
    <property type="entry name" value="Histidine kinase-like ATPase, C-terminal domain"/>
    <property type="match status" value="1"/>
</dbReference>
<evidence type="ECO:0000256" key="1">
    <source>
        <dbReference type="ARBA" id="ARBA00000085"/>
    </source>
</evidence>
<evidence type="ECO:0000259" key="7">
    <source>
        <dbReference type="SMART" id="SM00448"/>
    </source>
</evidence>
<dbReference type="PANTHER" id="PTHR45339:SF1">
    <property type="entry name" value="HYBRID SIGNAL TRANSDUCTION HISTIDINE KINASE J"/>
    <property type="match status" value="1"/>
</dbReference>
<dbReference type="CDD" id="cd00082">
    <property type="entry name" value="HisKA"/>
    <property type="match status" value="1"/>
</dbReference>
<dbReference type="SMART" id="SM00387">
    <property type="entry name" value="HATPase_c"/>
    <property type="match status" value="1"/>
</dbReference>
<dbReference type="InterPro" id="IPR036890">
    <property type="entry name" value="HATPase_C_sf"/>
</dbReference>
<dbReference type="PRINTS" id="PR00344">
    <property type="entry name" value="BCTRLSENSOR"/>
</dbReference>
<evidence type="ECO:0000313" key="8">
    <source>
        <dbReference type="EMBL" id="BDQ32974.1"/>
    </source>
</evidence>
<gene>
    <name evidence="8" type="ORF">JCM14722_05160</name>
</gene>
<feature type="domain" description="Response regulatory" evidence="7">
    <location>
        <begin position="4"/>
        <end position="116"/>
    </location>
</feature>
<dbReference type="EC" id="2.7.13.3" evidence="2"/>
<reference evidence="8" key="1">
    <citation type="submission" date="2022-08" db="EMBL/GenBank/DDBJ databases">
        <title>Genome Sequence of the sulphate-reducing bacterium, Pseudodesulfovibrio portus JCM14722.</title>
        <authorList>
            <person name="Kondo R."/>
            <person name="Kataoka T."/>
        </authorList>
    </citation>
    <scope>NUCLEOTIDE SEQUENCE</scope>
    <source>
        <strain evidence="8">JCM 14722</strain>
    </source>
</reference>
<dbReference type="Pfam" id="PF02518">
    <property type="entry name" value="HATPase_c"/>
    <property type="match status" value="1"/>
</dbReference>
<dbReference type="InterPro" id="IPR003661">
    <property type="entry name" value="HisK_dim/P_dom"/>
</dbReference>
<dbReference type="EMBL" id="AP026708">
    <property type="protein sequence ID" value="BDQ32974.1"/>
    <property type="molecule type" value="Genomic_DNA"/>
</dbReference>
<evidence type="ECO:0000256" key="3">
    <source>
        <dbReference type="ARBA" id="ARBA00022553"/>
    </source>
</evidence>
<evidence type="ECO:0000259" key="6">
    <source>
        <dbReference type="SMART" id="SM00388"/>
    </source>
</evidence>
<dbReference type="Proteomes" id="UP001061361">
    <property type="component" value="Chromosome"/>
</dbReference>
<dbReference type="Pfam" id="PF00072">
    <property type="entry name" value="Response_reg"/>
    <property type="match status" value="2"/>
</dbReference>
<dbReference type="Gene3D" id="3.40.50.2300">
    <property type="match status" value="2"/>
</dbReference>
<evidence type="ECO:0000259" key="5">
    <source>
        <dbReference type="SMART" id="SM00387"/>
    </source>
</evidence>